<dbReference type="SUPFAM" id="SSF160631">
    <property type="entry name" value="SMI1/KNR4-like"/>
    <property type="match status" value="1"/>
</dbReference>
<keyword evidence="3" id="KW-1185">Reference proteome</keyword>
<accession>A0A0K1Q0B0</accession>
<gene>
    <name evidence="2" type="ORF">AKJ09_05851</name>
</gene>
<dbReference type="EMBL" id="CP012333">
    <property type="protein sequence ID" value="AKU99187.1"/>
    <property type="molecule type" value="Genomic_DNA"/>
</dbReference>
<evidence type="ECO:0000259" key="1">
    <source>
        <dbReference type="SMART" id="SM00860"/>
    </source>
</evidence>
<dbReference type="InterPro" id="IPR037883">
    <property type="entry name" value="Knr4/Smi1-like_sf"/>
</dbReference>
<feature type="domain" description="Knr4/Smi1-like" evidence="1">
    <location>
        <begin position="24"/>
        <end position="128"/>
    </location>
</feature>
<dbReference type="RefSeq" id="WP_146650529.1">
    <property type="nucleotide sequence ID" value="NZ_CP012333.1"/>
</dbReference>
<sequence length="151" mass="17578">MDVEARFREMTTRYLRRSWRAEDGLPPAEVASAERRLGRPIPVAVRAFYLNLGGVDVLCRIHNEIRRPDKLDFEDGYLIFMDENQDVVTWGLRCDDLGQADPTAWQRNNTPPTEWFSEEKSFSDLLQSMFDWYEESGILDESTDSQEPPES</sequence>
<name>A0A0K1Q0B0_9BACT</name>
<dbReference type="KEGG" id="llu:AKJ09_05851"/>
<dbReference type="InterPro" id="IPR018958">
    <property type="entry name" value="Knr4/Smi1-like_dom"/>
</dbReference>
<proteinExistence type="predicted"/>
<organism evidence="2 3">
    <name type="scientific">Labilithrix luteola</name>
    <dbReference type="NCBI Taxonomy" id="1391654"/>
    <lineage>
        <taxon>Bacteria</taxon>
        <taxon>Pseudomonadati</taxon>
        <taxon>Myxococcota</taxon>
        <taxon>Polyangia</taxon>
        <taxon>Polyangiales</taxon>
        <taxon>Labilitrichaceae</taxon>
        <taxon>Labilithrix</taxon>
    </lineage>
</organism>
<dbReference type="Proteomes" id="UP000064967">
    <property type="component" value="Chromosome"/>
</dbReference>
<evidence type="ECO:0000313" key="2">
    <source>
        <dbReference type="EMBL" id="AKU99187.1"/>
    </source>
</evidence>
<dbReference type="SMART" id="SM00860">
    <property type="entry name" value="SMI1_KNR4"/>
    <property type="match status" value="1"/>
</dbReference>
<evidence type="ECO:0000313" key="3">
    <source>
        <dbReference type="Proteomes" id="UP000064967"/>
    </source>
</evidence>
<protein>
    <recommendedName>
        <fullName evidence="1">Knr4/Smi1-like domain-containing protein</fullName>
    </recommendedName>
</protein>
<dbReference type="AlphaFoldDB" id="A0A0K1Q0B0"/>
<dbReference type="STRING" id="1391654.AKJ09_05851"/>
<reference evidence="2 3" key="1">
    <citation type="submission" date="2015-08" db="EMBL/GenBank/DDBJ databases">
        <authorList>
            <person name="Babu N.S."/>
            <person name="Beckwith C.J."/>
            <person name="Beseler K.G."/>
            <person name="Brison A."/>
            <person name="Carone J.V."/>
            <person name="Caskin T.P."/>
            <person name="Diamond M."/>
            <person name="Durham M.E."/>
            <person name="Foxe J.M."/>
            <person name="Go M."/>
            <person name="Henderson B.A."/>
            <person name="Jones I.B."/>
            <person name="McGettigan J.A."/>
            <person name="Micheletti S.J."/>
            <person name="Nasrallah M.E."/>
            <person name="Ortiz D."/>
            <person name="Piller C.R."/>
            <person name="Privatt S.R."/>
            <person name="Schneider S.L."/>
            <person name="Sharp S."/>
            <person name="Smith T.C."/>
            <person name="Stanton J.D."/>
            <person name="Ullery H.E."/>
            <person name="Wilson R.J."/>
            <person name="Serrano M.G."/>
            <person name="Buck G."/>
            <person name="Lee V."/>
            <person name="Wang Y."/>
            <person name="Carvalho R."/>
            <person name="Voegtly L."/>
            <person name="Shi R."/>
            <person name="Duckworth R."/>
            <person name="Johnson A."/>
            <person name="Loviza R."/>
            <person name="Walstead R."/>
            <person name="Shah Z."/>
            <person name="Kiflezghi M."/>
            <person name="Wade K."/>
            <person name="Ball S.L."/>
            <person name="Bradley K.W."/>
            <person name="Asai D.J."/>
            <person name="Bowman C.A."/>
            <person name="Russell D.A."/>
            <person name="Pope W.H."/>
            <person name="Jacobs-Sera D."/>
            <person name="Hendrix R.W."/>
            <person name="Hatfull G.F."/>
        </authorList>
    </citation>
    <scope>NUCLEOTIDE SEQUENCE [LARGE SCALE GENOMIC DNA]</scope>
    <source>
        <strain evidence="2 3">DSM 27648</strain>
    </source>
</reference>
<dbReference type="OrthoDB" id="515110at2"/>